<dbReference type="STRING" id="502025.Hoch_3565"/>
<dbReference type="AlphaFoldDB" id="D0LX25"/>
<dbReference type="Gene3D" id="1.20.1640.10">
    <property type="entry name" value="Multidrug efflux transporter AcrB transmembrane domain"/>
    <property type="match status" value="2"/>
</dbReference>
<dbReference type="Gene3D" id="3.30.70.1430">
    <property type="entry name" value="Multidrug efflux transporter AcrB pore domain"/>
    <property type="match status" value="1"/>
</dbReference>
<dbReference type="HOGENOM" id="CLU_002755_1_2_7"/>
<accession>D0LX25</accession>
<feature type="transmembrane region" description="Helical" evidence="1">
    <location>
        <begin position="635"/>
        <end position="655"/>
    </location>
</feature>
<protein>
    <submittedName>
        <fullName evidence="2">Acriflavin resistance protein</fullName>
    </submittedName>
</protein>
<evidence type="ECO:0000313" key="3">
    <source>
        <dbReference type="Proteomes" id="UP000001880"/>
    </source>
</evidence>
<dbReference type="EMBL" id="CP001804">
    <property type="protein sequence ID" value="ACY16067.1"/>
    <property type="molecule type" value="Genomic_DNA"/>
</dbReference>
<dbReference type="Pfam" id="PF00873">
    <property type="entry name" value="ACR_tran"/>
    <property type="match status" value="2"/>
</dbReference>
<evidence type="ECO:0000256" key="1">
    <source>
        <dbReference type="SAM" id="Phobius"/>
    </source>
</evidence>
<evidence type="ECO:0000313" key="2">
    <source>
        <dbReference type="EMBL" id="ACY16067.1"/>
    </source>
</evidence>
<proteinExistence type="predicted"/>
<name>D0LX25_HALO1</name>
<feature type="transmembrane region" description="Helical" evidence="1">
    <location>
        <begin position="435"/>
        <end position="457"/>
    </location>
</feature>
<keyword evidence="1" id="KW-0812">Transmembrane</keyword>
<feature type="transmembrane region" description="Helical" evidence="1">
    <location>
        <begin position="27"/>
        <end position="47"/>
    </location>
</feature>
<dbReference type="PANTHER" id="PTHR32063">
    <property type="match status" value="1"/>
</dbReference>
<feature type="transmembrane region" description="Helical" evidence="1">
    <location>
        <begin position="598"/>
        <end position="623"/>
    </location>
</feature>
<dbReference type="OrthoDB" id="9798415at2"/>
<feature type="transmembrane region" description="Helical" evidence="1">
    <location>
        <begin position="1174"/>
        <end position="1198"/>
    </location>
</feature>
<feature type="transmembrane region" description="Helical" evidence="1">
    <location>
        <begin position="380"/>
        <end position="399"/>
    </location>
</feature>
<keyword evidence="1" id="KW-1133">Transmembrane helix</keyword>
<dbReference type="KEGG" id="hoh:Hoch_3565"/>
<feature type="transmembrane region" description="Helical" evidence="1">
    <location>
        <begin position="568"/>
        <end position="586"/>
    </location>
</feature>
<feature type="transmembrane region" description="Helical" evidence="1">
    <location>
        <begin position="1146"/>
        <end position="1168"/>
    </location>
</feature>
<keyword evidence="1" id="KW-0472">Membrane</keyword>
<dbReference type="InterPro" id="IPR027463">
    <property type="entry name" value="AcrB_DN_DC_subdom"/>
</dbReference>
<reference evidence="2 3" key="1">
    <citation type="journal article" date="2010" name="Stand. Genomic Sci.">
        <title>Complete genome sequence of Haliangium ochraceum type strain (SMP-2).</title>
        <authorList>
            <consortium name="US DOE Joint Genome Institute (JGI-PGF)"/>
            <person name="Ivanova N."/>
            <person name="Daum C."/>
            <person name="Lang E."/>
            <person name="Abt B."/>
            <person name="Kopitz M."/>
            <person name="Saunders E."/>
            <person name="Lapidus A."/>
            <person name="Lucas S."/>
            <person name="Glavina Del Rio T."/>
            <person name="Nolan M."/>
            <person name="Tice H."/>
            <person name="Copeland A."/>
            <person name="Cheng J.F."/>
            <person name="Chen F."/>
            <person name="Bruce D."/>
            <person name="Goodwin L."/>
            <person name="Pitluck S."/>
            <person name="Mavromatis K."/>
            <person name="Pati A."/>
            <person name="Mikhailova N."/>
            <person name="Chen A."/>
            <person name="Palaniappan K."/>
            <person name="Land M."/>
            <person name="Hauser L."/>
            <person name="Chang Y.J."/>
            <person name="Jeffries C.D."/>
            <person name="Detter J.C."/>
            <person name="Brettin T."/>
            <person name="Rohde M."/>
            <person name="Goker M."/>
            <person name="Bristow J."/>
            <person name="Markowitz V."/>
            <person name="Eisen J.A."/>
            <person name="Hugenholtz P."/>
            <person name="Kyrpides N.C."/>
            <person name="Klenk H.P."/>
        </authorList>
    </citation>
    <scope>NUCLEOTIDE SEQUENCE [LARGE SCALE GENOMIC DNA]</scope>
    <source>
        <strain evidence="3">DSM 14365 / CIP 107738 / JCM 11303 / AJ 13395 / SMP-2</strain>
    </source>
</reference>
<feature type="transmembrane region" description="Helical" evidence="1">
    <location>
        <begin position="1043"/>
        <end position="1064"/>
    </location>
</feature>
<dbReference type="SUPFAM" id="SSF82866">
    <property type="entry name" value="Multidrug efflux transporter AcrB transmembrane domain"/>
    <property type="match status" value="2"/>
</dbReference>
<sequence length="1208" mass="130695">MSAQPADAAPLGPWQRAIGFFVASKPVVALLLAMLIGVGLLVSPMAWDLGDWPRDPVPVDAIPDIGENQQIVFTEWAGRSPRDIEDQVTYPLTTALLGIPGVRTVRSFSMFGFSSIYVIFEEDVEFYWSRSRVLEKLAALPAGTLPSGVTPTLGPDATALGQVYWYTLQGRDPRTGEIAGGWDLHELRSIQDFTVRYALQSVPGVSEVASIGGHVQEYQVDVDPEALRGHGVRLDQVVAAVKNANLDVGARTLEVNRVEYVVRGVGFIDSLADLERAVVRAEGDVPLHVGDVARVTLGPAGRRGALDIGGAEAVGGVVVVRYGENPLAVIERIRAKIAEIAPGLPQRSVDDGEGGERRSQVTIVPFYDRTTLIHETLDTLSTALVQQILITVLVVLVMLRRLRSALAVSAVLPLAVLGTFAAMKWSGVDANVMSLAGVAIAIGSMVDIGIVLVENIVSRLDEAGPDDDRLTLIRDGAAEVAPAVLTSVATTVVSFLPVFALSAAEGKLFGPLAFAKSYALGAALLVAVVVLPALVHLLTGRRRRRRSGRGEAGREQASASAVLGRPDIFRTVALCLAGVAALWYLAGDWMPLGMSRGTVANLVFVALLVAVLLGVFALFQRVYARILAWCLEHKAVFLALPTLLVSCGATSWLGAETTLDWMPEQVRETRPMQAVAESFPGLGREFMPPFDEGAFLYMPTTMPHASLGQALEMLQTMDAAIAAIPEVENAVGKLGRVDSPLDPAPVSMFETVVTYKPEYVVNEDGERVRQWRDHIRSPDDIWQEIVHAAEAPGLTSAPQLMPIATRIVMLQSGMRAPLGLKLRGPDLETLERVGLAFEEALAEVPSIRAETVFADRIVGKPYIELELDRAALARYGLSITAAQEVIQVALGGRVLTSTVQGRERYPVRVRYMREERDSVDSLGRVLVDTPDGKAIPLGQLAELRYERGPQVIKSEDTFLTSYVLFDRVSEVSEVAVVEEARAHLEARLADGSLELPAGVSYVFAGSYENQVRSEQRLTLLVPLALGLVMLILYLQFRRASTTFIIYSAVIVAVSGGFLLLWLYGQPWFLRGELLGIDARSLFQVDTVHLSVAVWVGFIALVGIATDDGVVMATYLDQRFRDAEPAASIAAVRARTIEAGLRRVRPCLMTTATTILALLPVITATGRGADVMRPMALPVLGGMAIELITLFVVPVLYCLGEELRLRRRQ</sequence>
<feature type="transmembrane region" description="Helical" evidence="1">
    <location>
        <begin position="477"/>
        <end position="498"/>
    </location>
</feature>
<gene>
    <name evidence="2" type="ordered locus">Hoch_3565</name>
</gene>
<dbReference type="PRINTS" id="PR00702">
    <property type="entry name" value="ACRIFLAVINRP"/>
</dbReference>
<dbReference type="PANTHER" id="PTHR32063:SF19">
    <property type="entry name" value="CATION EFFLUX SYSTEM PROTEIN CUSA"/>
    <property type="match status" value="1"/>
</dbReference>
<feature type="transmembrane region" description="Helical" evidence="1">
    <location>
        <begin position="1091"/>
        <end position="1115"/>
    </location>
</feature>
<dbReference type="SUPFAM" id="SSF82693">
    <property type="entry name" value="Multidrug efflux transporter AcrB pore domain, PN1, PN2, PC1 and PC2 subdomains"/>
    <property type="match status" value="2"/>
</dbReference>
<dbReference type="InterPro" id="IPR001036">
    <property type="entry name" value="Acrflvin-R"/>
</dbReference>
<dbReference type="eggNOG" id="COG0841">
    <property type="taxonomic scope" value="Bacteria"/>
</dbReference>
<dbReference type="GO" id="GO:0042910">
    <property type="term" value="F:xenobiotic transmembrane transporter activity"/>
    <property type="evidence" value="ECO:0007669"/>
    <property type="project" value="TreeGrafter"/>
</dbReference>
<feature type="transmembrane region" description="Helical" evidence="1">
    <location>
        <begin position="406"/>
        <end position="423"/>
    </location>
</feature>
<organism evidence="2 3">
    <name type="scientific">Haliangium ochraceum (strain DSM 14365 / JCM 11303 / SMP-2)</name>
    <dbReference type="NCBI Taxonomy" id="502025"/>
    <lineage>
        <taxon>Bacteria</taxon>
        <taxon>Pseudomonadati</taxon>
        <taxon>Myxococcota</taxon>
        <taxon>Polyangia</taxon>
        <taxon>Haliangiales</taxon>
        <taxon>Kofleriaceae</taxon>
        <taxon>Haliangium</taxon>
    </lineage>
</organism>
<dbReference type="Proteomes" id="UP000001880">
    <property type="component" value="Chromosome"/>
</dbReference>
<dbReference type="Gene3D" id="3.30.2090.10">
    <property type="entry name" value="Multidrug efflux transporter AcrB TolC docking domain, DN and DC subdomains"/>
    <property type="match status" value="2"/>
</dbReference>
<dbReference type="RefSeq" id="WP_012828666.1">
    <property type="nucleotide sequence ID" value="NC_013440.1"/>
</dbReference>
<keyword evidence="3" id="KW-1185">Reference proteome</keyword>
<feature type="transmembrane region" description="Helical" evidence="1">
    <location>
        <begin position="1017"/>
        <end position="1036"/>
    </location>
</feature>
<feature type="transmembrane region" description="Helical" evidence="1">
    <location>
        <begin position="518"/>
        <end position="539"/>
    </location>
</feature>
<dbReference type="SUPFAM" id="SSF82714">
    <property type="entry name" value="Multidrug efflux transporter AcrB TolC docking domain, DN and DC subdomains"/>
    <property type="match status" value="2"/>
</dbReference>
<dbReference type="GO" id="GO:0005886">
    <property type="term" value="C:plasma membrane"/>
    <property type="evidence" value="ECO:0007669"/>
    <property type="project" value="TreeGrafter"/>
</dbReference>